<sequence length="740" mass="83114">MSYENLVLKRKKLWYLVIFLSVVFFSWQALRLPIVTSTDAIIPRDQEYRFYEEFRQQFGADDAVAVALKARDVFQPSVLKYIRTLTEAFEEIAEIEDVLSLTNVEDVKGGEEEFIVAPLIGEELPESQEEIEAVKKRARQNPLIYGNLVSRDFSSTMLLLRTAYKGEDLDFENRLVKKVHQVLEENPPPEGVEIHLSGWPVINVNMASFMNRDLLVFVPTSFTCLCLLVWLFLRSVRAMIAVGILINFSLIGAMATLKLVGGALSPMTAILAPLTMALALADAIHLITTYFKLKSHRVEEAVRETWHPCFLTSLTTAIGFGSLLISRIPSIRQFGAAAAGAMFVEYFFTFTFLAFVLPWIARGKKSTGLSRALVTPLANSYPRWTGGALVVFLLATFVSLYGIQKIRVDSDVLEFFHPDTRVYQDAVFIDRHLGGVQTIEISLKAEKGDFLNPELLEKIDELARFLKKRPIFSEVITPAEFFKLMNRAFHNEDEAYFRLPRSRELLAQYLLLYGGTELEHFLDPDQTWARVSARTPEHSSEVINREMEVLRQKLKALFANEPVSWRLTGKTYLVNRTAEDIVKSQTESLALAAVLIFGLMFMVLRSLKIGLLSVPPNAFPIMANLGLMGLVGIPLNTATATISAVAIGIAVDDTIHFLVQYERERKKKDPISAVKATLERKGLAAITTSLVLIVGFLVLVVSRFIPTVQFGELCALVMVLALAADLFLLPSLIKLGRRFF</sequence>
<gene>
    <name evidence="9" type="ORF">ENJ96_05450</name>
</gene>
<organism evidence="9">
    <name type="scientific">Thermodesulfatator atlanticus</name>
    <dbReference type="NCBI Taxonomy" id="501497"/>
    <lineage>
        <taxon>Bacteria</taxon>
        <taxon>Pseudomonadati</taxon>
        <taxon>Thermodesulfobacteriota</taxon>
        <taxon>Thermodesulfobacteria</taxon>
        <taxon>Thermodesulfobacteriales</taxon>
        <taxon>Thermodesulfatatoraceae</taxon>
        <taxon>Thermodesulfatator</taxon>
    </lineage>
</organism>
<evidence type="ECO:0000256" key="5">
    <source>
        <dbReference type="ARBA" id="ARBA00022989"/>
    </source>
</evidence>
<evidence type="ECO:0000256" key="7">
    <source>
        <dbReference type="SAM" id="Phobius"/>
    </source>
</evidence>
<dbReference type="PANTHER" id="PTHR33406">
    <property type="entry name" value="MEMBRANE PROTEIN MJ1562-RELATED"/>
    <property type="match status" value="1"/>
</dbReference>
<dbReference type="PROSITE" id="PS50156">
    <property type="entry name" value="SSD"/>
    <property type="match status" value="2"/>
</dbReference>
<dbReference type="EMBL" id="DROK01000155">
    <property type="protein sequence ID" value="HHI97281.1"/>
    <property type="molecule type" value="Genomic_DNA"/>
</dbReference>
<dbReference type="InterPro" id="IPR050545">
    <property type="entry name" value="Mycobact_MmpL"/>
</dbReference>
<comment type="caution">
    <text evidence="9">The sequence shown here is derived from an EMBL/GenBank/DDBJ whole genome shotgun (WGS) entry which is preliminary data.</text>
</comment>
<feature type="transmembrane region" description="Helical" evidence="7">
    <location>
        <begin position="683"/>
        <end position="704"/>
    </location>
</feature>
<dbReference type="AlphaFoldDB" id="A0A7V5P057"/>
<dbReference type="Gene3D" id="1.20.1640.10">
    <property type="entry name" value="Multidrug efflux transporter AcrB transmembrane domain"/>
    <property type="match status" value="2"/>
</dbReference>
<dbReference type="GO" id="GO:0022857">
    <property type="term" value="F:transmembrane transporter activity"/>
    <property type="evidence" value="ECO:0007669"/>
    <property type="project" value="InterPro"/>
</dbReference>
<dbReference type="PRINTS" id="PR00702">
    <property type="entry name" value="ACRIFLAVINRP"/>
</dbReference>
<feature type="transmembrane region" description="Helical" evidence="7">
    <location>
        <begin position="589"/>
        <end position="607"/>
    </location>
</feature>
<evidence type="ECO:0000256" key="6">
    <source>
        <dbReference type="ARBA" id="ARBA00023136"/>
    </source>
</evidence>
<dbReference type="GO" id="GO:0005886">
    <property type="term" value="C:plasma membrane"/>
    <property type="evidence" value="ECO:0007669"/>
    <property type="project" value="UniProtKB-SubCell"/>
</dbReference>
<dbReference type="InterPro" id="IPR004869">
    <property type="entry name" value="MMPL_dom"/>
</dbReference>
<feature type="transmembrane region" description="Helical" evidence="7">
    <location>
        <begin position="214"/>
        <end position="233"/>
    </location>
</feature>
<comment type="similarity">
    <text evidence="2">Belongs to the resistance-nodulation-cell division (RND) (TC 2.A.6) family. MmpL subfamily.</text>
</comment>
<evidence type="ECO:0000256" key="4">
    <source>
        <dbReference type="ARBA" id="ARBA00022692"/>
    </source>
</evidence>
<accession>A0A7V5P057</accession>
<feature type="transmembrane region" description="Helical" evidence="7">
    <location>
        <begin position="12"/>
        <end position="30"/>
    </location>
</feature>
<reference evidence="9" key="1">
    <citation type="journal article" date="2020" name="mSystems">
        <title>Genome- and Community-Level Interaction Insights into Carbon Utilization and Element Cycling Functions of Hydrothermarchaeota in Hydrothermal Sediment.</title>
        <authorList>
            <person name="Zhou Z."/>
            <person name="Liu Y."/>
            <person name="Xu W."/>
            <person name="Pan J."/>
            <person name="Luo Z.H."/>
            <person name="Li M."/>
        </authorList>
    </citation>
    <scope>NUCLEOTIDE SEQUENCE [LARGE SCALE GENOMIC DNA]</scope>
    <source>
        <strain evidence="9">HyVt-533</strain>
    </source>
</reference>
<evidence type="ECO:0000259" key="8">
    <source>
        <dbReference type="PROSITE" id="PS50156"/>
    </source>
</evidence>
<name>A0A7V5P057_9BACT</name>
<feature type="transmembrane region" description="Helical" evidence="7">
    <location>
        <begin position="269"/>
        <end position="293"/>
    </location>
</feature>
<dbReference type="InterPro" id="IPR001036">
    <property type="entry name" value="Acrflvin-R"/>
</dbReference>
<feature type="transmembrane region" description="Helical" evidence="7">
    <location>
        <begin position="381"/>
        <end position="403"/>
    </location>
</feature>
<dbReference type="PANTHER" id="PTHR33406:SF6">
    <property type="entry name" value="MEMBRANE PROTEIN YDGH-RELATED"/>
    <property type="match status" value="1"/>
</dbReference>
<keyword evidence="4 7" id="KW-0812">Transmembrane</keyword>
<keyword evidence="3" id="KW-1003">Cell membrane</keyword>
<evidence type="ECO:0000256" key="2">
    <source>
        <dbReference type="ARBA" id="ARBA00010157"/>
    </source>
</evidence>
<evidence type="ECO:0000256" key="1">
    <source>
        <dbReference type="ARBA" id="ARBA00004651"/>
    </source>
</evidence>
<dbReference type="SUPFAM" id="SSF82866">
    <property type="entry name" value="Multidrug efflux transporter AcrB transmembrane domain"/>
    <property type="match status" value="2"/>
</dbReference>
<evidence type="ECO:0000256" key="3">
    <source>
        <dbReference type="ARBA" id="ARBA00022475"/>
    </source>
</evidence>
<feature type="transmembrane region" description="Helical" evidence="7">
    <location>
        <begin position="710"/>
        <end position="733"/>
    </location>
</feature>
<feature type="transmembrane region" description="Helical" evidence="7">
    <location>
        <begin position="337"/>
        <end position="361"/>
    </location>
</feature>
<comment type="subcellular location">
    <subcellularLocation>
        <location evidence="1">Cell membrane</location>
        <topology evidence="1">Multi-pass membrane protein</topology>
    </subcellularLocation>
</comment>
<feature type="transmembrane region" description="Helical" evidence="7">
    <location>
        <begin position="627"/>
        <end position="651"/>
    </location>
</feature>
<keyword evidence="5 7" id="KW-1133">Transmembrane helix</keyword>
<feature type="transmembrane region" description="Helical" evidence="7">
    <location>
        <begin position="305"/>
        <end position="325"/>
    </location>
</feature>
<feature type="transmembrane region" description="Helical" evidence="7">
    <location>
        <begin position="239"/>
        <end position="257"/>
    </location>
</feature>
<feature type="domain" description="SSD" evidence="8">
    <location>
        <begin position="240"/>
        <end position="359"/>
    </location>
</feature>
<dbReference type="InterPro" id="IPR000731">
    <property type="entry name" value="SSD"/>
</dbReference>
<proteinExistence type="inferred from homology"/>
<evidence type="ECO:0000313" key="9">
    <source>
        <dbReference type="EMBL" id="HHI97281.1"/>
    </source>
</evidence>
<protein>
    <submittedName>
        <fullName evidence="9">RND family transporter</fullName>
    </submittedName>
</protein>
<feature type="domain" description="SSD" evidence="8">
    <location>
        <begin position="609"/>
        <end position="735"/>
    </location>
</feature>
<keyword evidence="6 7" id="KW-0472">Membrane</keyword>
<dbReference type="Pfam" id="PF03176">
    <property type="entry name" value="MMPL"/>
    <property type="match status" value="2"/>
</dbReference>
<dbReference type="Proteomes" id="UP000886101">
    <property type="component" value="Unassembled WGS sequence"/>
</dbReference>